<reference evidence="1" key="2">
    <citation type="submission" date="2015-03" db="UniProtKB">
        <authorList>
            <consortium name="EnsemblPlants"/>
        </authorList>
    </citation>
    <scope>IDENTIFICATION</scope>
</reference>
<name>A0A0D3FI74_9ORYZ</name>
<dbReference type="Proteomes" id="UP000026960">
    <property type="component" value="Chromosome 3"/>
</dbReference>
<dbReference type="PaxDb" id="65489-OBART03G16500.1"/>
<sequence length="191" mass="20721">MVLVSASLASQTSLSTQAKQAAAVSFHWAWSSSSMFMLSSPYSSLRNRTSSANTMFIYSRYASVTWDPTFPSYAAKNPSSLPSPRPITDPAPCDMRTDHLLVSSPYPLGTSQFHRPCSQSIQPLSPIGSPKSNDPIPSLVKIQSSLEPFSPTSAPHESNARLSLLVMVGAKSPLQFLPLCSGLRHYLSRLC</sequence>
<dbReference type="Gramene" id="OBART03G16500.1">
    <property type="protein sequence ID" value="OBART03G16500.1"/>
    <property type="gene ID" value="OBART03G16500"/>
</dbReference>
<proteinExistence type="predicted"/>
<protein>
    <submittedName>
        <fullName evidence="1">Uncharacterized protein</fullName>
    </submittedName>
</protein>
<dbReference type="AlphaFoldDB" id="A0A0D3FI74"/>
<evidence type="ECO:0000313" key="1">
    <source>
        <dbReference type="EnsemblPlants" id="OBART03G16500.1"/>
    </source>
</evidence>
<keyword evidence="2" id="KW-1185">Reference proteome</keyword>
<dbReference type="EnsemblPlants" id="OBART03G16500.1">
    <property type="protein sequence ID" value="OBART03G16500.1"/>
    <property type="gene ID" value="OBART03G16500"/>
</dbReference>
<accession>A0A0D3FI74</accession>
<organism evidence="1">
    <name type="scientific">Oryza barthii</name>
    <dbReference type="NCBI Taxonomy" id="65489"/>
    <lineage>
        <taxon>Eukaryota</taxon>
        <taxon>Viridiplantae</taxon>
        <taxon>Streptophyta</taxon>
        <taxon>Embryophyta</taxon>
        <taxon>Tracheophyta</taxon>
        <taxon>Spermatophyta</taxon>
        <taxon>Magnoliopsida</taxon>
        <taxon>Liliopsida</taxon>
        <taxon>Poales</taxon>
        <taxon>Poaceae</taxon>
        <taxon>BOP clade</taxon>
        <taxon>Oryzoideae</taxon>
        <taxon>Oryzeae</taxon>
        <taxon>Oryzinae</taxon>
        <taxon>Oryza</taxon>
    </lineage>
</organism>
<reference evidence="1" key="1">
    <citation type="journal article" date="2009" name="Rice">
        <title>De Novo Next Generation Sequencing of Plant Genomes.</title>
        <authorList>
            <person name="Rounsley S."/>
            <person name="Marri P.R."/>
            <person name="Yu Y."/>
            <person name="He R."/>
            <person name="Sisneros N."/>
            <person name="Goicoechea J.L."/>
            <person name="Lee S.J."/>
            <person name="Angelova A."/>
            <person name="Kudrna D."/>
            <person name="Luo M."/>
            <person name="Affourtit J."/>
            <person name="Desany B."/>
            <person name="Knight J."/>
            <person name="Niazi F."/>
            <person name="Egholm M."/>
            <person name="Wing R.A."/>
        </authorList>
    </citation>
    <scope>NUCLEOTIDE SEQUENCE [LARGE SCALE GENOMIC DNA]</scope>
    <source>
        <strain evidence="1">cv. IRGC 105608</strain>
    </source>
</reference>
<dbReference type="HOGENOM" id="CLU_1430106_0_0_1"/>
<evidence type="ECO:0000313" key="2">
    <source>
        <dbReference type="Proteomes" id="UP000026960"/>
    </source>
</evidence>